<keyword evidence="3" id="KW-0443">Lipid metabolism</keyword>
<name>A0A8J3VD67_9ACTN</name>
<dbReference type="EMBL" id="BONY01000001">
    <property type="protein sequence ID" value="GIH02008.1"/>
    <property type="molecule type" value="Genomic_DNA"/>
</dbReference>
<keyword evidence="2" id="KW-0442">Lipid degradation</keyword>
<dbReference type="GO" id="GO:0016042">
    <property type="term" value="P:lipid catabolic process"/>
    <property type="evidence" value="ECO:0007669"/>
    <property type="project" value="UniProtKB-KW"/>
</dbReference>
<sequence>MAIPRRLFILLTTVALVVSAGCTRSESGPPRRVATAADSVDWPGAAPEQTYPVGLRTLALQRGDRPLPTTIWYPAAGPPGGVLSPGAEAAVGRFPIVLLSHGLGGQPEGFADIAQALAGDGFVVAAPAYPYTKKESPAFDRHDVRHQPADAAFVLDEIAKLGRRMGDPFAGRLAARMCAAGFSAGGTTTSGMLTPGRDPRLKCAVIISGRVMEGGYTGQAVPVLFVHGDADTVVAYSVGRGAYDKLAWPKAFLTMKGCGHGEFLDSKRAGFAPARAAITDFLRWNLYGDTAARKRMSAGGTLSGGTVFEDQF</sequence>
<evidence type="ECO:0000256" key="4">
    <source>
        <dbReference type="SAM" id="SignalP"/>
    </source>
</evidence>
<evidence type="ECO:0000256" key="2">
    <source>
        <dbReference type="ARBA" id="ARBA00022963"/>
    </source>
</evidence>
<organism evidence="5 6">
    <name type="scientific">Rhizocola hellebori</name>
    <dbReference type="NCBI Taxonomy" id="1392758"/>
    <lineage>
        <taxon>Bacteria</taxon>
        <taxon>Bacillati</taxon>
        <taxon>Actinomycetota</taxon>
        <taxon>Actinomycetes</taxon>
        <taxon>Micromonosporales</taxon>
        <taxon>Micromonosporaceae</taxon>
        <taxon>Rhizocola</taxon>
    </lineage>
</organism>
<proteinExistence type="predicted"/>
<dbReference type="Gene3D" id="3.40.50.1820">
    <property type="entry name" value="alpha/beta hydrolase"/>
    <property type="match status" value="1"/>
</dbReference>
<comment type="caution">
    <text evidence="5">The sequence shown here is derived from an EMBL/GenBank/DDBJ whole genome shotgun (WGS) entry which is preliminary data.</text>
</comment>
<protein>
    <recommendedName>
        <fullName evidence="7">Alpha/beta hydrolase</fullName>
    </recommendedName>
</protein>
<evidence type="ECO:0000256" key="3">
    <source>
        <dbReference type="ARBA" id="ARBA00023098"/>
    </source>
</evidence>
<dbReference type="Proteomes" id="UP000612899">
    <property type="component" value="Unassembled WGS sequence"/>
</dbReference>
<keyword evidence="4" id="KW-0732">Signal</keyword>
<dbReference type="PANTHER" id="PTHR10272">
    <property type="entry name" value="PLATELET-ACTIVATING FACTOR ACETYLHYDROLASE"/>
    <property type="match status" value="1"/>
</dbReference>
<feature type="signal peptide" evidence="4">
    <location>
        <begin position="1"/>
        <end position="20"/>
    </location>
</feature>
<evidence type="ECO:0008006" key="7">
    <source>
        <dbReference type="Google" id="ProtNLM"/>
    </source>
</evidence>
<dbReference type="Pfam" id="PF03403">
    <property type="entry name" value="PAF-AH_p_II"/>
    <property type="match status" value="1"/>
</dbReference>
<keyword evidence="1" id="KW-0378">Hydrolase</keyword>
<dbReference type="AlphaFoldDB" id="A0A8J3VD67"/>
<dbReference type="SUPFAM" id="SSF53474">
    <property type="entry name" value="alpha/beta-Hydrolases"/>
    <property type="match status" value="1"/>
</dbReference>
<accession>A0A8J3VD67</accession>
<dbReference type="GO" id="GO:0003847">
    <property type="term" value="F:1-alkyl-2-acetylglycerophosphocholine esterase activity"/>
    <property type="evidence" value="ECO:0007669"/>
    <property type="project" value="TreeGrafter"/>
</dbReference>
<keyword evidence="6" id="KW-1185">Reference proteome</keyword>
<dbReference type="PANTHER" id="PTHR10272:SF0">
    <property type="entry name" value="PLATELET-ACTIVATING FACTOR ACETYLHYDROLASE"/>
    <property type="match status" value="1"/>
</dbReference>
<feature type="chain" id="PRO_5038492012" description="Alpha/beta hydrolase" evidence="4">
    <location>
        <begin position="21"/>
        <end position="312"/>
    </location>
</feature>
<reference evidence="5" key="1">
    <citation type="submission" date="2021-01" db="EMBL/GenBank/DDBJ databases">
        <title>Whole genome shotgun sequence of Rhizocola hellebori NBRC 109834.</title>
        <authorList>
            <person name="Komaki H."/>
            <person name="Tamura T."/>
        </authorList>
    </citation>
    <scope>NUCLEOTIDE SEQUENCE</scope>
    <source>
        <strain evidence="5">NBRC 109834</strain>
    </source>
</reference>
<gene>
    <name evidence="5" type="ORF">Rhe02_00750</name>
</gene>
<dbReference type="InterPro" id="IPR029058">
    <property type="entry name" value="AB_hydrolase_fold"/>
</dbReference>
<evidence type="ECO:0000313" key="6">
    <source>
        <dbReference type="Proteomes" id="UP000612899"/>
    </source>
</evidence>
<dbReference type="RefSeq" id="WP_203905960.1">
    <property type="nucleotide sequence ID" value="NZ_BONY01000001.1"/>
</dbReference>
<evidence type="ECO:0000313" key="5">
    <source>
        <dbReference type="EMBL" id="GIH02008.1"/>
    </source>
</evidence>
<dbReference type="PROSITE" id="PS51257">
    <property type="entry name" value="PROKAR_LIPOPROTEIN"/>
    <property type="match status" value="1"/>
</dbReference>
<evidence type="ECO:0000256" key="1">
    <source>
        <dbReference type="ARBA" id="ARBA00022801"/>
    </source>
</evidence>